<evidence type="ECO:0000259" key="1">
    <source>
        <dbReference type="PROSITE" id="PS50878"/>
    </source>
</evidence>
<feature type="domain" description="Reverse transcriptase" evidence="1">
    <location>
        <begin position="1"/>
        <end position="319"/>
    </location>
</feature>
<dbReference type="PROSITE" id="PS50878">
    <property type="entry name" value="RT_POL"/>
    <property type="match status" value="1"/>
</dbReference>
<dbReference type="Proteomes" id="UP000054107">
    <property type="component" value="Unassembled WGS sequence"/>
</dbReference>
<dbReference type="Pfam" id="PF00078">
    <property type="entry name" value="RVT_1"/>
    <property type="match status" value="1"/>
</dbReference>
<dbReference type="InterPro" id="IPR043502">
    <property type="entry name" value="DNA/RNA_pol_sf"/>
</dbReference>
<accession>A0A0B7NE01</accession>
<evidence type="ECO:0000313" key="3">
    <source>
        <dbReference type="Proteomes" id="UP000054107"/>
    </source>
</evidence>
<dbReference type="OrthoDB" id="2426083at2759"/>
<dbReference type="SUPFAM" id="SSF56672">
    <property type="entry name" value="DNA/RNA polymerases"/>
    <property type="match status" value="1"/>
</dbReference>
<dbReference type="EMBL" id="LN733242">
    <property type="protein sequence ID" value="CEP16721.1"/>
    <property type="molecule type" value="Genomic_DNA"/>
</dbReference>
<proteinExistence type="predicted"/>
<dbReference type="InterPro" id="IPR000477">
    <property type="entry name" value="RT_dom"/>
</dbReference>
<evidence type="ECO:0000313" key="2">
    <source>
        <dbReference type="EMBL" id="CEP16721.1"/>
    </source>
</evidence>
<reference evidence="2 3" key="1">
    <citation type="submission" date="2014-09" db="EMBL/GenBank/DDBJ databases">
        <authorList>
            <person name="Ellenberger Sabrina"/>
        </authorList>
    </citation>
    <scope>NUCLEOTIDE SEQUENCE [LARGE SCALE GENOMIC DNA]</scope>
    <source>
        <strain evidence="2 3">CBS 412.66</strain>
    </source>
</reference>
<gene>
    <name evidence="2" type="primary">PARPA_10996.1 scaffold 42077</name>
</gene>
<sequence length="415" mass="47188">MEPIDIDDLLEEGKLTPRKSSPGPPDGLPYEVLYHVLRFPPYQGLISEVYNTALQRGIFPSSRNESVMCLLILNRRIMEVSSGLISRHQLEFLPGRFIAENGMICQLIMEDAQRNWAMAEQRGNDPQLRTLDADIGLLLDQEKAYNRVNLVYMKRVLLKFGFPGKFVTCISKLMGDNLIHININGPLSSAVAKLRGLKQGDPLSPILYNLAFEPFLLLIIHDRHFSGYVMGQERTKILCYTDDALVFVHNASDLGRLQVHMDRYCAASNTKFNHSKLQAFSVSGHNTWKLWEAVLTSMNIMHLHSVKDEDPLIYLGFPLIQSRLQRVNFVEVLITKLKVAVQLHSTRSLSVVGRATVLNSLILSRIWYVLRVTPLTLADFQQLRSTAIQFLRKNIFLVIPWRVWTLPRAQGGLGV</sequence>
<dbReference type="PANTHER" id="PTHR19446">
    <property type="entry name" value="REVERSE TRANSCRIPTASES"/>
    <property type="match status" value="1"/>
</dbReference>
<dbReference type="STRING" id="35722.A0A0B7NE01"/>
<protein>
    <recommendedName>
        <fullName evidence="1">Reverse transcriptase domain-containing protein</fullName>
    </recommendedName>
</protein>
<dbReference type="AlphaFoldDB" id="A0A0B7NE01"/>
<keyword evidence="3" id="KW-1185">Reference proteome</keyword>
<organism evidence="2 3">
    <name type="scientific">Parasitella parasitica</name>
    <dbReference type="NCBI Taxonomy" id="35722"/>
    <lineage>
        <taxon>Eukaryota</taxon>
        <taxon>Fungi</taxon>
        <taxon>Fungi incertae sedis</taxon>
        <taxon>Mucoromycota</taxon>
        <taxon>Mucoromycotina</taxon>
        <taxon>Mucoromycetes</taxon>
        <taxon>Mucorales</taxon>
        <taxon>Mucorineae</taxon>
        <taxon>Mucoraceae</taxon>
        <taxon>Parasitella</taxon>
    </lineage>
</organism>
<name>A0A0B7NE01_9FUNG</name>